<gene>
    <name evidence="7" type="ORF">PMIN01_03207</name>
</gene>
<evidence type="ECO:0000256" key="1">
    <source>
        <dbReference type="ARBA" id="ARBA00004613"/>
    </source>
</evidence>
<feature type="domain" description="AA1-like" evidence="6">
    <location>
        <begin position="42"/>
        <end position="164"/>
    </location>
</feature>
<evidence type="ECO:0000256" key="2">
    <source>
        <dbReference type="ARBA" id="ARBA00022525"/>
    </source>
</evidence>
<feature type="chain" id="PRO_5040445559" description="AA1-like domain-containing protein" evidence="5">
    <location>
        <begin position="16"/>
        <end position="179"/>
    </location>
</feature>
<evidence type="ECO:0000256" key="5">
    <source>
        <dbReference type="SAM" id="SignalP"/>
    </source>
</evidence>
<keyword evidence="4" id="KW-1015">Disulfide bond</keyword>
<evidence type="ECO:0000256" key="3">
    <source>
        <dbReference type="ARBA" id="ARBA00022729"/>
    </source>
</evidence>
<sequence>MNLLPVLLLAPLALSLPSPHLHRAQNHTFHLSNLTYSSTLLYSTPSHLAVSSATFSFAFSNPAAYPAQCIGHSSGQTNDAGFFAWPQIFTCTNEGAAVGHVTFAWDRYGGGVLSVKQTWECGGDTYLGTATTDVRLRCRTTFWQNPNFTWPDPGWPYSAADTTCDVLDLSVEPRVERLE</sequence>
<evidence type="ECO:0000259" key="6">
    <source>
        <dbReference type="Pfam" id="PF16541"/>
    </source>
</evidence>
<dbReference type="AlphaFoldDB" id="A0A9P6GM41"/>
<keyword evidence="2" id="KW-0964">Secreted</keyword>
<feature type="signal peptide" evidence="5">
    <location>
        <begin position="1"/>
        <end position="15"/>
    </location>
</feature>
<organism evidence="7 8">
    <name type="scientific">Paraphaeosphaeria minitans</name>
    <dbReference type="NCBI Taxonomy" id="565426"/>
    <lineage>
        <taxon>Eukaryota</taxon>
        <taxon>Fungi</taxon>
        <taxon>Dikarya</taxon>
        <taxon>Ascomycota</taxon>
        <taxon>Pezizomycotina</taxon>
        <taxon>Dothideomycetes</taxon>
        <taxon>Pleosporomycetidae</taxon>
        <taxon>Pleosporales</taxon>
        <taxon>Massarineae</taxon>
        <taxon>Didymosphaeriaceae</taxon>
        <taxon>Paraphaeosphaeria</taxon>
    </lineage>
</organism>
<evidence type="ECO:0000313" key="8">
    <source>
        <dbReference type="Proteomes" id="UP000756921"/>
    </source>
</evidence>
<dbReference type="GO" id="GO:0005576">
    <property type="term" value="C:extracellular region"/>
    <property type="evidence" value="ECO:0007669"/>
    <property type="project" value="UniProtKB-SubCell"/>
</dbReference>
<dbReference type="Proteomes" id="UP000756921">
    <property type="component" value="Unassembled WGS sequence"/>
</dbReference>
<comment type="caution">
    <text evidence="7">The sequence shown here is derived from an EMBL/GenBank/DDBJ whole genome shotgun (WGS) entry which is preliminary data.</text>
</comment>
<keyword evidence="8" id="KW-1185">Reference proteome</keyword>
<dbReference type="OrthoDB" id="3539798at2759"/>
<evidence type="ECO:0000313" key="7">
    <source>
        <dbReference type="EMBL" id="KAF9737924.1"/>
    </source>
</evidence>
<protein>
    <recommendedName>
        <fullName evidence="6">AA1-like domain-containing protein</fullName>
    </recommendedName>
</protein>
<comment type="subcellular location">
    <subcellularLocation>
        <location evidence="1">Secreted</location>
    </subcellularLocation>
</comment>
<dbReference type="InterPro" id="IPR032382">
    <property type="entry name" value="AltA1"/>
</dbReference>
<name>A0A9P6GM41_9PLEO</name>
<proteinExistence type="predicted"/>
<reference evidence="7" key="1">
    <citation type="journal article" date="2020" name="Mol. Plant Microbe Interact.">
        <title>Genome Sequence of the Biocontrol Agent Coniothyrium minitans strain Conio (IMI 134523).</title>
        <authorList>
            <person name="Patel D."/>
            <person name="Shittu T.A."/>
            <person name="Baroncelli R."/>
            <person name="Muthumeenakshi S."/>
            <person name="Osborne T.H."/>
            <person name="Janganan T.K."/>
            <person name="Sreenivasaprasad S."/>
        </authorList>
    </citation>
    <scope>NUCLEOTIDE SEQUENCE</scope>
    <source>
        <strain evidence="7">Conio</strain>
    </source>
</reference>
<dbReference type="Pfam" id="PF16541">
    <property type="entry name" value="AltA1"/>
    <property type="match status" value="1"/>
</dbReference>
<keyword evidence="3 5" id="KW-0732">Signal</keyword>
<accession>A0A9P6GM41</accession>
<evidence type="ECO:0000256" key="4">
    <source>
        <dbReference type="ARBA" id="ARBA00023157"/>
    </source>
</evidence>
<dbReference type="EMBL" id="WJXW01000003">
    <property type="protein sequence ID" value="KAF9737924.1"/>
    <property type="molecule type" value="Genomic_DNA"/>
</dbReference>